<dbReference type="InterPro" id="IPR050332">
    <property type="entry name" value="GPCR_2"/>
</dbReference>
<keyword evidence="6" id="KW-0297">G-protein coupled receptor</keyword>
<protein>
    <submittedName>
        <fullName evidence="15">Uncharacterized protein</fullName>
    </submittedName>
</protein>
<evidence type="ECO:0000256" key="10">
    <source>
        <dbReference type="ARBA" id="ARBA00023224"/>
    </source>
</evidence>
<feature type="transmembrane region" description="Helical" evidence="12">
    <location>
        <begin position="320"/>
        <end position="339"/>
    </location>
</feature>
<feature type="domain" description="G-protein coupled receptors family 2 profile 1" evidence="13">
    <location>
        <begin position="91"/>
        <end position="179"/>
    </location>
</feature>
<reference evidence="15" key="1">
    <citation type="submission" date="2020-11" db="EMBL/GenBank/DDBJ databases">
        <authorList>
            <person name="Tran Van P."/>
        </authorList>
    </citation>
    <scope>NUCLEOTIDE SEQUENCE</scope>
</reference>
<dbReference type="Pfam" id="PF02793">
    <property type="entry name" value="HRM"/>
    <property type="match status" value="1"/>
</dbReference>
<accession>A0A7R8X9X1</accession>
<feature type="transmembrane region" description="Helical" evidence="12">
    <location>
        <begin position="406"/>
        <end position="429"/>
    </location>
</feature>
<dbReference type="SMART" id="SM00008">
    <property type="entry name" value="HormR"/>
    <property type="match status" value="1"/>
</dbReference>
<feature type="domain" description="G-protein coupled receptors family 2 profile 2" evidence="14">
    <location>
        <begin position="204"/>
        <end position="456"/>
    </location>
</feature>
<dbReference type="InterPro" id="IPR017981">
    <property type="entry name" value="GPCR_2-like_7TM"/>
</dbReference>
<feature type="transmembrane region" description="Helical" evidence="12">
    <location>
        <begin position="359"/>
        <end position="386"/>
    </location>
</feature>
<organism evidence="15">
    <name type="scientific">Darwinula stevensoni</name>
    <dbReference type="NCBI Taxonomy" id="69355"/>
    <lineage>
        <taxon>Eukaryota</taxon>
        <taxon>Metazoa</taxon>
        <taxon>Ecdysozoa</taxon>
        <taxon>Arthropoda</taxon>
        <taxon>Crustacea</taxon>
        <taxon>Oligostraca</taxon>
        <taxon>Ostracoda</taxon>
        <taxon>Podocopa</taxon>
        <taxon>Podocopida</taxon>
        <taxon>Darwinulocopina</taxon>
        <taxon>Darwinuloidea</taxon>
        <taxon>Darwinulidae</taxon>
        <taxon>Darwinula</taxon>
    </lineage>
</organism>
<dbReference type="PROSITE" id="PS50227">
    <property type="entry name" value="G_PROTEIN_RECEP_F2_3"/>
    <property type="match status" value="1"/>
</dbReference>
<evidence type="ECO:0000256" key="2">
    <source>
        <dbReference type="ARBA" id="ARBA00005314"/>
    </source>
</evidence>
<comment type="subcellular location">
    <subcellularLocation>
        <location evidence="1">Cell membrane</location>
        <topology evidence="1">Multi-pass membrane protein</topology>
    </subcellularLocation>
</comment>
<comment type="similarity">
    <text evidence="2">Belongs to the G-protein coupled receptor 2 family.</text>
</comment>
<feature type="region of interest" description="Disordered" evidence="11">
    <location>
        <begin position="54"/>
        <end position="81"/>
    </location>
</feature>
<evidence type="ECO:0000256" key="11">
    <source>
        <dbReference type="SAM" id="MobiDB-lite"/>
    </source>
</evidence>
<keyword evidence="16" id="KW-1185">Reference proteome</keyword>
<dbReference type="Pfam" id="PF00002">
    <property type="entry name" value="7tm_2"/>
    <property type="match status" value="1"/>
</dbReference>
<dbReference type="Proteomes" id="UP000677054">
    <property type="component" value="Unassembled WGS sequence"/>
</dbReference>
<evidence type="ECO:0000256" key="4">
    <source>
        <dbReference type="ARBA" id="ARBA00022692"/>
    </source>
</evidence>
<evidence type="ECO:0000259" key="14">
    <source>
        <dbReference type="PROSITE" id="PS50261"/>
    </source>
</evidence>
<dbReference type="EMBL" id="LR899769">
    <property type="protein sequence ID" value="CAD7242338.1"/>
    <property type="molecule type" value="Genomic_DNA"/>
</dbReference>
<keyword evidence="10" id="KW-0807">Transducer</keyword>
<dbReference type="SUPFAM" id="SSF111418">
    <property type="entry name" value="Hormone receptor domain"/>
    <property type="match status" value="1"/>
</dbReference>
<dbReference type="PRINTS" id="PR00249">
    <property type="entry name" value="GPCRSECRETIN"/>
</dbReference>
<dbReference type="Gene3D" id="1.20.1070.10">
    <property type="entry name" value="Rhodopsin 7-helix transmembrane proteins"/>
    <property type="match status" value="1"/>
</dbReference>
<evidence type="ECO:0000313" key="15">
    <source>
        <dbReference type="EMBL" id="CAD7242338.1"/>
    </source>
</evidence>
<dbReference type="InterPro" id="IPR001879">
    <property type="entry name" value="GPCR_2_extracellular_dom"/>
</dbReference>
<evidence type="ECO:0000256" key="9">
    <source>
        <dbReference type="ARBA" id="ARBA00023180"/>
    </source>
</evidence>
<evidence type="ECO:0000313" key="16">
    <source>
        <dbReference type="Proteomes" id="UP000677054"/>
    </source>
</evidence>
<evidence type="ECO:0000256" key="12">
    <source>
        <dbReference type="SAM" id="Phobius"/>
    </source>
</evidence>
<gene>
    <name evidence="15" type="ORF">DSTB1V02_LOCUS2307</name>
</gene>
<feature type="compositionally biased region" description="Basic and acidic residues" evidence="11">
    <location>
        <begin position="57"/>
        <end position="81"/>
    </location>
</feature>
<dbReference type="Gene3D" id="4.10.1240.10">
    <property type="entry name" value="GPCR, family 2, extracellular hormone receptor domain"/>
    <property type="match status" value="1"/>
</dbReference>
<dbReference type="InterPro" id="IPR017983">
    <property type="entry name" value="GPCR_2_secretin-like_CS"/>
</dbReference>
<dbReference type="PANTHER" id="PTHR45620:SF1">
    <property type="entry name" value="G-PROTEIN COUPLED RECEPTORS FAMILY 2 PROFILE 2 DOMAIN-CONTAINING PROTEIN"/>
    <property type="match status" value="1"/>
</dbReference>
<dbReference type="GO" id="GO:0017046">
    <property type="term" value="F:peptide hormone binding"/>
    <property type="evidence" value="ECO:0007669"/>
    <property type="project" value="TreeGrafter"/>
</dbReference>
<dbReference type="OrthoDB" id="16753at2759"/>
<proteinExistence type="inferred from homology"/>
<keyword evidence="9" id="KW-0325">Glycoprotein</keyword>
<name>A0A7R8X9X1_9CRUS</name>
<feature type="transmembrane region" description="Helical" evidence="12">
    <location>
        <begin position="210"/>
        <end position="229"/>
    </location>
</feature>
<dbReference type="AlphaFoldDB" id="A0A7R8X9X1"/>
<keyword evidence="5 12" id="KW-1133">Transmembrane helix</keyword>
<evidence type="ECO:0000259" key="13">
    <source>
        <dbReference type="PROSITE" id="PS50227"/>
    </source>
</evidence>
<dbReference type="GO" id="GO:0008528">
    <property type="term" value="F:G protein-coupled peptide receptor activity"/>
    <property type="evidence" value="ECO:0007669"/>
    <property type="project" value="TreeGrafter"/>
</dbReference>
<dbReference type="InterPro" id="IPR000832">
    <property type="entry name" value="GPCR_2_secretin-like"/>
</dbReference>
<dbReference type="PROSITE" id="PS50261">
    <property type="entry name" value="G_PROTEIN_RECEP_F2_4"/>
    <property type="match status" value="1"/>
</dbReference>
<dbReference type="GO" id="GO:0007166">
    <property type="term" value="P:cell surface receptor signaling pathway"/>
    <property type="evidence" value="ECO:0007669"/>
    <property type="project" value="InterPro"/>
</dbReference>
<dbReference type="PROSITE" id="PS00649">
    <property type="entry name" value="G_PROTEIN_RECEP_F2_1"/>
    <property type="match status" value="1"/>
</dbReference>
<evidence type="ECO:0000256" key="6">
    <source>
        <dbReference type="ARBA" id="ARBA00023040"/>
    </source>
</evidence>
<dbReference type="GO" id="GO:0007188">
    <property type="term" value="P:adenylate cyclase-modulating G protein-coupled receptor signaling pathway"/>
    <property type="evidence" value="ECO:0007669"/>
    <property type="project" value="TreeGrafter"/>
</dbReference>
<evidence type="ECO:0000256" key="3">
    <source>
        <dbReference type="ARBA" id="ARBA00022475"/>
    </source>
</evidence>
<keyword evidence="7 12" id="KW-0472">Membrane</keyword>
<dbReference type="GO" id="GO:0005886">
    <property type="term" value="C:plasma membrane"/>
    <property type="evidence" value="ECO:0007669"/>
    <property type="project" value="UniProtKB-SubCell"/>
</dbReference>
<sequence length="456" mass="52384">MRVKIFGCKRQEPAPHSACSFAGWLSRRTSKEIPPRKTFCRTFAGLLPCRTSDSGEEIQRSAMDDKENDETPAKGNEKEELEEILRKKSEECHREIAAYRQSYRESNEAKRECEPAWDGLLCWPPTPPGEEMQLPCPDYVLGFHSREKVYRDCTERGEWWIHPEQNSSWTNYSRCLNPHALDELGFIEGEGINSSLLKTWVPVIKRVSQVGYGISLSTLVIAFLILISFKRLHCPRNWLHLHLFASFILRASMAFGKDLFPRDFLSSDATYTGDQNTWECRLITTVWQYSLVANYTWILMEGLYLHNLIFMALVTDTSGILIYVLVGWGLPVLVVVPWAGMRAGLDDNSCWVINKNPDYFWIIRAPIVISIVVSFGLFLNISRVVLLKLRSSMQHERTNQHSYRRWAKSTLVLVPLFGVPYMILLGFSYSVGRESMEGMEVAWLFADQVFASSQVI</sequence>
<evidence type="ECO:0000256" key="5">
    <source>
        <dbReference type="ARBA" id="ARBA00022989"/>
    </source>
</evidence>
<keyword evidence="4 12" id="KW-0812">Transmembrane</keyword>
<keyword evidence="3" id="KW-1003">Cell membrane</keyword>
<evidence type="ECO:0000256" key="7">
    <source>
        <dbReference type="ARBA" id="ARBA00023136"/>
    </source>
</evidence>
<dbReference type="PANTHER" id="PTHR45620">
    <property type="entry name" value="PDF RECEPTOR-LIKE PROTEIN-RELATED"/>
    <property type="match status" value="1"/>
</dbReference>
<dbReference type="EMBL" id="CAJPEV010000252">
    <property type="protein sequence ID" value="CAG0883005.1"/>
    <property type="molecule type" value="Genomic_DNA"/>
</dbReference>
<evidence type="ECO:0000256" key="1">
    <source>
        <dbReference type="ARBA" id="ARBA00004651"/>
    </source>
</evidence>
<dbReference type="InterPro" id="IPR036445">
    <property type="entry name" value="GPCR_2_extracell_dom_sf"/>
</dbReference>
<evidence type="ECO:0000256" key="8">
    <source>
        <dbReference type="ARBA" id="ARBA00023170"/>
    </source>
</evidence>
<keyword evidence="8" id="KW-0675">Receptor</keyword>